<dbReference type="PANTHER" id="PTHR11820">
    <property type="entry name" value="ACYLPYRUVASE"/>
    <property type="match status" value="1"/>
</dbReference>
<dbReference type="EMBL" id="JAGMUV010000013">
    <property type="protein sequence ID" value="KAH7136226.1"/>
    <property type="molecule type" value="Genomic_DNA"/>
</dbReference>
<dbReference type="AlphaFoldDB" id="A0A9P9EGN3"/>
<evidence type="ECO:0000313" key="4">
    <source>
        <dbReference type="EMBL" id="KAH7136226.1"/>
    </source>
</evidence>
<accession>A0A9P9EGN3</accession>
<feature type="domain" description="Fumarylacetoacetase-like C-terminal" evidence="3">
    <location>
        <begin position="69"/>
        <end position="275"/>
    </location>
</feature>
<dbReference type="OrthoDB" id="411064at2759"/>
<dbReference type="Pfam" id="PF01557">
    <property type="entry name" value="FAA_hydrolase"/>
    <property type="match status" value="1"/>
</dbReference>
<keyword evidence="4" id="KW-0413">Isomerase</keyword>
<dbReference type="GO" id="GO:0006107">
    <property type="term" value="P:oxaloacetate metabolic process"/>
    <property type="evidence" value="ECO:0007669"/>
    <property type="project" value="UniProtKB-ARBA"/>
</dbReference>
<dbReference type="InterPro" id="IPR011234">
    <property type="entry name" value="Fumarylacetoacetase-like_C"/>
</dbReference>
<reference evidence="4" key="1">
    <citation type="journal article" date="2021" name="Nat. Commun.">
        <title>Genetic determinants of endophytism in the Arabidopsis root mycobiome.</title>
        <authorList>
            <person name="Mesny F."/>
            <person name="Miyauchi S."/>
            <person name="Thiergart T."/>
            <person name="Pickel B."/>
            <person name="Atanasova L."/>
            <person name="Karlsson M."/>
            <person name="Huettel B."/>
            <person name="Barry K.W."/>
            <person name="Haridas S."/>
            <person name="Chen C."/>
            <person name="Bauer D."/>
            <person name="Andreopoulos W."/>
            <person name="Pangilinan J."/>
            <person name="LaButti K."/>
            <person name="Riley R."/>
            <person name="Lipzen A."/>
            <person name="Clum A."/>
            <person name="Drula E."/>
            <person name="Henrissat B."/>
            <person name="Kohler A."/>
            <person name="Grigoriev I.V."/>
            <person name="Martin F.M."/>
            <person name="Hacquard S."/>
        </authorList>
    </citation>
    <scope>NUCLEOTIDE SEQUENCE</scope>
    <source>
        <strain evidence="4">MPI-CAGE-AT-0147</strain>
    </source>
</reference>
<name>A0A9P9EGN3_9HYPO</name>
<dbReference type="Gene3D" id="3.90.850.10">
    <property type="entry name" value="Fumarylacetoacetase-like, C-terminal domain"/>
    <property type="match status" value="1"/>
</dbReference>
<sequence>MSHWKHLIRFLDENGRTYLASLPSIKASQEIVNSAVTGFASLTDLNEQKSGNPVVVHELLPPVPAEGDIICMGINYIEHANEADLTVPLDPVMWYKPRKALGGPGDVLIPSAAANKFLDFEGELCIVLSHDARDVSVENASDYILGYTAGNDLTARLYQDPKRSGGQFTRCKAFDGFAPLGPILTSAQAFGNLENKSIVTKVNGKVFQNSPCHLIHGPETIISFLSQGTTLPAGTVIMTGSPPGIGYFQDPKYSLKDNDVVEVEISSIGTLVNKMVFGP</sequence>
<dbReference type="SUPFAM" id="SSF56529">
    <property type="entry name" value="FAH"/>
    <property type="match status" value="1"/>
</dbReference>
<proteinExistence type="inferred from homology"/>
<evidence type="ECO:0000256" key="1">
    <source>
        <dbReference type="ARBA" id="ARBA00010211"/>
    </source>
</evidence>
<evidence type="ECO:0000256" key="2">
    <source>
        <dbReference type="ARBA" id="ARBA00022723"/>
    </source>
</evidence>
<keyword evidence="5" id="KW-1185">Reference proteome</keyword>
<keyword evidence="2" id="KW-0479">Metal-binding</keyword>
<evidence type="ECO:0000313" key="5">
    <source>
        <dbReference type="Proteomes" id="UP000738349"/>
    </source>
</evidence>
<dbReference type="GO" id="GO:0046872">
    <property type="term" value="F:metal ion binding"/>
    <property type="evidence" value="ECO:0007669"/>
    <property type="project" value="UniProtKB-KW"/>
</dbReference>
<dbReference type="Proteomes" id="UP000738349">
    <property type="component" value="Unassembled WGS sequence"/>
</dbReference>
<dbReference type="GO" id="GO:0050163">
    <property type="term" value="F:oxaloacetate tautomerase activity"/>
    <property type="evidence" value="ECO:0007669"/>
    <property type="project" value="UniProtKB-ARBA"/>
</dbReference>
<organism evidence="4 5">
    <name type="scientific">Dactylonectria macrodidyma</name>
    <dbReference type="NCBI Taxonomy" id="307937"/>
    <lineage>
        <taxon>Eukaryota</taxon>
        <taxon>Fungi</taxon>
        <taxon>Dikarya</taxon>
        <taxon>Ascomycota</taxon>
        <taxon>Pezizomycotina</taxon>
        <taxon>Sordariomycetes</taxon>
        <taxon>Hypocreomycetidae</taxon>
        <taxon>Hypocreales</taxon>
        <taxon>Nectriaceae</taxon>
        <taxon>Dactylonectria</taxon>
    </lineage>
</organism>
<dbReference type="FunFam" id="3.90.850.10:FF:000002">
    <property type="entry name" value="2-hydroxyhepta-2,4-diene-1,7-dioate isomerase"/>
    <property type="match status" value="1"/>
</dbReference>
<protein>
    <submittedName>
        <fullName evidence="4">2-hydroxyhepta-2,4-diene-1,7-dioate isomerase</fullName>
    </submittedName>
</protein>
<dbReference type="PANTHER" id="PTHR11820:SF86">
    <property type="entry name" value="FUMARYLACETOACETATE HYDROLASE FAMILY PROTEIN (AFU_ORTHOLOGUE AFUA_7G07000)"/>
    <property type="match status" value="1"/>
</dbReference>
<comment type="similarity">
    <text evidence="1">Belongs to the FAH family.</text>
</comment>
<dbReference type="GO" id="GO:0018773">
    <property type="term" value="F:acetylpyruvate hydrolase activity"/>
    <property type="evidence" value="ECO:0007669"/>
    <property type="project" value="TreeGrafter"/>
</dbReference>
<gene>
    <name evidence="4" type="ORF">EDB81DRAFT_693208</name>
</gene>
<evidence type="ECO:0000259" key="3">
    <source>
        <dbReference type="Pfam" id="PF01557"/>
    </source>
</evidence>
<comment type="caution">
    <text evidence="4">The sequence shown here is derived from an EMBL/GenBank/DDBJ whole genome shotgun (WGS) entry which is preliminary data.</text>
</comment>
<dbReference type="InterPro" id="IPR036663">
    <property type="entry name" value="Fumarylacetoacetase_C_sf"/>
</dbReference>